<dbReference type="RefSeq" id="XP_067760393.1">
    <property type="nucleotide sequence ID" value="XM_067912336.1"/>
</dbReference>
<dbReference type="GeneID" id="94302599"/>
<dbReference type="EMBL" id="AUWU02000009">
    <property type="protein sequence ID" value="KAH0569620.1"/>
    <property type="molecule type" value="Genomic_DNA"/>
</dbReference>
<sequence length="71" mass="8115">MIQSKLRASFTYTEEGETSLELLQQIEKVTVCVHQLLVRLDGVAAQMLRNDASAALVEQNFRVLKRALRRQ</sequence>
<dbReference type="AlphaFoldDB" id="A0A9P8LK35"/>
<dbReference type="Proteomes" id="UP000018208">
    <property type="component" value="Unassembled WGS sequence"/>
</dbReference>
<gene>
    <name evidence="1" type="ORF">SS50377_28576</name>
</gene>
<comment type="caution">
    <text evidence="1">The sequence shown here is derived from an EMBL/GenBank/DDBJ whole genome shotgun (WGS) entry which is preliminary data.</text>
</comment>
<protein>
    <submittedName>
        <fullName evidence="1">Uncharacterized protein</fullName>
    </submittedName>
</protein>
<proteinExistence type="predicted"/>
<evidence type="ECO:0000313" key="2">
    <source>
        <dbReference type="Proteomes" id="UP000018208"/>
    </source>
</evidence>
<dbReference type="KEGG" id="ssao:94302599"/>
<name>A0A9P8LK35_9EUKA</name>
<organism evidence="1 2">
    <name type="scientific">Spironucleus salmonicida</name>
    <dbReference type="NCBI Taxonomy" id="348837"/>
    <lineage>
        <taxon>Eukaryota</taxon>
        <taxon>Metamonada</taxon>
        <taxon>Diplomonadida</taxon>
        <taxon>Hexamitidae</taxon>
        <taxon>Hexamitinae</taxon>
        <taxon>Spironucleus</taxon>
    </lineage>
</organism>
<reference evidence="1 2" key="1">
    <citation type="journal article" date="2014" name="PLoS Genet.">
        <title>The Genome of Spironucleus salmonicida Highlights a Fish Pathogen Adapted to Fluctuating Environments.</title>
        <authorList>
            <person name="Xu F."/>
            <person name="Jerlstrom-Hultqvist J."/>
            <person name="Einarsson E."/>
            <person name="Astvaldsson A."/>
            <person name="Svard S.G."/>
            <person name="Andersson J.O."/>
        </authorList>
    </citation>
    <scope>NUCLEOTIDE SEQUENCE [LARGE SCALE GENOMIC DNA]</scope>
    <source>
        <strain evidence="1 2">ATCC 50377</strain>
    </source>
</reference>
<evidence type="ECO:0000313" key="1">
    <source>
        <dbReference type="EMBL" id="KAH0569620.1"/>
    </source>
</evidence>
<keyword evidence="2" id="KW-1185">Reference proteome</keyword>
<accession>A0A9P8LK35</accession>